<dbReference type="AlphaFoldDB" id="A0A5B8KTH7"/>
<reference evidence="4" key="1">
    <citation type="submission" date="2020-04" db="EMBL/GenBank/DDBJ databases">
        <title>Nitratireductor sp. nov. isolated from mangrove soil.</title>
        <authorList>
            <person name="Ye Y."/>
        </authorList>
    </citation>
    <scope>NUCLEOTIDE SEQUENCE</scope>
    <source>
        <strain evidence="4">SY7</strain>
    </source>
</reference>
<evidence type="ECO:0000259" key="3">
    <source>
        <dbReference type="PROSITE" id="PS51186"/>
    </source>
</evidence>
<organism evidence="4 5">
    <name type="scientific">Nitratireductor mangrovi</name>
    <dbReference type="NCBI Taxonomy" id="2599600"/>
    <lineage>
        <taxon>Bacteria</taxon>
        <taxon>Pseudomonadati</taxon>
        <taxon>Pseudomonadota</taxon>
        <taxon>Alphaproteobacteria</taxon>
        <taxon>Hyphomicrobiales</taxon>
        <taxon>Phyllobacteriaceae</taxon>
        <taxon>Nitratireductor</taxon>
    </lineage>
</organism>
<evidence type="ECO:0000313" key="5">
    <source>
        <dbReference type="Proteomes" id="UP000321389"/>
    </source>
</evidence>
<dbReference type="RefSeq" id="WP_146297411.1">
    <property type="nucleotide sequence ID" value="NZ_CP042301.2"/>
</dbReference>
<dbReference type="KEGG" id="niy:FQ775_00125"/>
<dbReference type="Gene3D" id="3.40.630.30">
    <property type="match status" value="1"/>
</dbReference>
<feature type="domain" description="N-acetyltransferase" evidence="3">
    <location>
        <begin position="3"/>
        <end position="162"/>
    </location>
</feature>
<evidence type="ECO:0000256" key="1">
    <source>
        <dbReference type="ARBA" id="ARBA00022679"/>
    </source>
</evidence>
<dbReference type="InterPro" id="IPR050832">
    <property type="entry name" value="Bact_Acetyltransf"/>
</dbReference>
<dbReference type="SUPFAM" id="SSF55729">
    <property type="entry name" value="Acyl-CoA N-acyltransferases (Nat)"/>
    <property type="match status" value="1"/>
</dbReference>
<dbReference type="PANTHER" id="PTHR43877:SF2">
    <property type="entry name" value="AMINOALKYLPHOSPHONATE N-ACETYLTRANSFERASE-RELATED"/>
    <property type="match status" value="1"/>
</dbReference>
<evidence type="ECO:0000256" key="2">
    <source>
        <dbReference type="ARBA" id="ARBA00023315"/>
    </source>
</evidence>
<dbReference type="Pfam" id="PF00583">
    <property type="entry name" value="Acetyltransf_1"/>
    <property type="match status" value="1"/>
</dbReference>
<dbReference type="InterPro" id="IPR016181">
    <property type="entry name" value="Acyl_CoA_acyltransferase"/>
</dbReference>
<dbReference type="EMBL" id="CP042301">
    <property type="protein sequence ID" value="QDY98906.1"/>
    <property type="molecule type" value="Genomic_DNA"/>
</dbReference>
<keyword evidence="5" id="KW-1185">Reference proteome</keyword>
<dbReference type="PROSITE" id="PS51186">
    <property type="entry name" value="GNAT"/>
    <property type="match status" value="1"/>
</dbReference>
<protein>
    <submittedName>
        <fullName evidence="4">GNAT family N-acetyltransferase</fullName>
    </submittedName>
</protein>
<accession>A0A5B8KTH7</accession>
<sequence length="287" mass="30728">MTTQIRAAVPADAEACGRIMYEAFAAVAHRHGFEPDFPSAEAAIGLAAALTRSGTTYGVVAERDGRIIGSNFLKESDSVRGVGPITVAPGFQGDGTGRRLMQAVIERGNGADSVRLLQDGFNMGSLGLYASLGFAVREPVVVMAGTPDGKAKGDVEVRPLLEEDIDACDALCKRVHGFSRRSELVDAVRDLAPMVAVREGRVVAYATEPLRWIISHAVAATTDDMEELLLGAARLAGAPLSFLLPTRQEKLFRRCLALGLRATKPMTLMTRGRYDTPAGVYMPSVFY</sequence>
<proteinExistence type="predicted"/>
<keyword evidence="2" id="KW-0012">Acyltransferase</keyword>
<dbReference type="GO" id="GO:0016747">
    <property type="term" value="F:acyltransferase activity, transferring groups other than amino-acyl groups"/>
    <property type="evidence" value="ECO:0007669"/>
    <property type="project" value="InterPro"/>
</dbReference>
<gene>
    <name evidence="4" type="ORF">FQ775_00125</name>
</gene>
<dbReference type="OrthoDB" id="9789603at2"/>
<dbReference type="InterPro" id="IPR000182">
    <property type="entry name" value="GNAT_dom"/>
</dbReference>
<dbReference type="CDD" id="cd04301">
    <property type="entry name" value="NAT_SF"/>
    <property type="match status" value="1"/>
</dbReference>
<dbReference type="PANTHER" id="PTHR43877">
    <property type="entry name" value="AMINOALKYLPHOSPHONATE N-ACETYLTRANSFERASE-RELATED-RELATED"/>
    <property type="match status" value="1"/>
</dbReference>
<dbReference type="Proteomes" id="UP000321389">
    <property type="component" value="Chromosome"/>
</dbReference>
<name>A0A5B8KTH7_9HYPH</name>
<evidence type="ECO:0000313" key="4">
    <source>
        <dbReference type="EMBL" id="QDY98906.1"/>
    </source>
</evidence>
<keyword evidence="1" id="KW-0808">Transferase</keyword>